<dbReference type="GO" id="GO:0034389">
    <property type="term" value="P:lipid droplet organization"/>
    <property type="evidence" value="ECO:0007669"/>
    <property type="project" value="TreeGrafter"/>
</dbReference>
<evidence type="ECO:0000256" key="7">
    <source>
        <dbReference type="ARBA" id="ARBA00023136"/>
    </source>
</evidence>
<accession>A0AAD5BF79</accession>
<evidence type="ECO:0000256" key="2">
    <source>
        <dbReference type="ARBA" id="ARBA00022692"/>
    </source>
</evidence>
<proteinExistence type="predicted"/>
<sequence length="266" mass="30097">MWSVLTTPNPQLAWASVCSIYPIAYVVSIPLTLAFKRYNSYIGELWFVQFLERYIVRKYMFYWFSVIYAANLIQVENGRISLPIKDLWVIGAMKVYLCNLLWLTILLEWFFGSPIFERISVATGAHCTTPDIYREYQCEKAGGTWINAFDSSSHYTMLISNSLLIWRLILPYVGTVLSKTGLGTEMVVENDLESGPSQSSVGIDEGGSRLKAGSSFTKKAVLLISLLFITLWFISFCITSVFYHTIPEKLVGLICGMTVPLLLKSI</sequence>
<keyword evidence="10" id="KW-1185">Reference proteome</keyword>
<dbReference type="GO" id="GO:0019915">
    <property type="term" value="P:lipid storage"/>
    <property type="evidence" value="ECO:0007669"/>
    <property type="project" value="InterPro"/>
</dbReference>
<gene>
    <name evidence="9" type="ORF">KGF57_002221</name>
</gene>
<name>A0AAD5BF79_9ASCO</name>
<evidence type="ECO:0000256" key="3">
    <source>
        <dbReference type="ARBA" id="ARBA00022801"/>
    </source>
</evidence>
<organism evidence="9 10">
    <name type="scientific">Candida theae</name>
    <dbReference type="NCBI Taxonomy" id="1198502"/>
    <lineage>
        <taxon>Eukaryota</taxon>
        <taxon>Fungi</taxon>
        <taxon>Dikarya</taxon>
        <taxon>Ascomycota</taxon>
        <taxon>Saccharomycotina</taxon>
        <taxon>Pichiomycetes</taxon>
        <taxon>Debaryomycetaceae</taxon>
        <taxon>Candida/Lodderomyces clade</taxon>
        <taxon>Candida</taxon>
    </lineage>
</organism>
<evidence type="ECO:0000313" key="9">
    <source>
        <dbReference type="EMBL" id="KAI5958787.1"/>
    </source>
</evidence>
<keyword evidence="6" id="KW-0443">Lipid metabolism</keyword>
<evidence type="ECO:0000256" key="6">
    <source>
        <dbReference type="ARBA" id="ARBA00023098"/>
    </source>
</evidence>
<keyword evidence="7 8" id="KW-0472">Membrane</keyword>
<dbReference type="EMBL" id="JAIHNG010000115">
    <property type="protein sequence ID" value="KAI5958787.1"/>
    <property type="molecule type" value="Genomic_DNA"/>
</dbReference>
<evidence type="ECO:0000256" key="1">
    <source>
        <dbReference type="ARBA" id="ARBA00004477"/>
    </source>
</evidence>
<keyword evidence="4" id="KW-0256">Endoplasmic reticulum</keyword>
<evidence type="ECO:0000256" key="4">
    <source>
        <dbReference type="ARBA" id="ARBA00022824"/>
    </source>
</evidence>
<dbReference type="Proteomes" id="UP001204833">
    <property type="component" value="Unassembled WGS sequence"/>
</dbReference>
<reference evidence="9 10" key="1">
    <citation type="journal article" date="2022" name="DNA Res.">
        <title>Genome analysis of five recently described species of the CUG-Ser clade uncovers Candida theae as a new hybrid lineage with pathogenic potential in the Candida parapsilosis species complex.</title>
        <authorList>
            <person name="Mixao V."/>
            <person name="Del Olmo V."/>
            <person name="Hegedusova E."/>
            <person name="Saus E."/>
            <person name="Pryszcz L."/>
            <person name="Cillingova A."/>
            <person name="Nosek J."/>
            <person name="Gabaldon T."/>
        </authorList>
    </citation>
    <scope>NUCLEOTIDE SEQUENCE [LARGE SCALE GENOMIC DNA]</scope>
    <source>
        <strain evidence="9 10">CBS 12239</strain>
    </source>
</reference>
<feature type="transmembrane region" description="Helical" evidence="8">
    <location>
        <begin position="87"/>
        <end position="111"/>
    </location>
</feature>
<dbReference type="PANTHER" id="PTHR23129:SF0">
    <property type="entry name" value="ACYL-COENZYME A DIPHOSPHATASE FITM2"/>
    <property type="match status" value="1"/>
</dbReference>
<evidence type="ECO:0000256" key="8">
    <source>
        <dbReference type="SAM" id="Phobius"/>
    </source>
</evidence>
<dbReference type="AlphaFoldDB" id="A0AAD5BF79"/>
<keyword evidence="2 8" id="KW-0812">Transmembrane</keyword>
<dbReference type="Pfam" id="PF10261">
    <property type="entry name" value="FIT"/>
    <property type="match status" value="1"/>
</dbReference>
<dbReference type="GeneID" id="76150280"/>
<comment type="subcellular location">
    <subcellularLocation>
        <location evidence="1">Endoplasmic reticulum membrane</location>
        <topology evidence="1">Multi-pass membrane protein</topology>
    </subcellularLocation>
</comment>
<evidence type="ECO:0000313" key="10">
    <source>
        <dbReference type="Proteomes" id="UP001204833"/>
    </source>
</evidence>
<dbReference type="GO" id="GO:0005789">
    <property type="term" value="C:endoplasmic reticulum membrane"/>
    <property type="evidence" value="ECO:0007669"/>
    <property type="project" value="UniProtKB-SubCell"/>
</dbReference>
<dbReference type="GO" id="GO:0008654">
    <property type="term" value="P:phospholipid biosynthetic process"/>
    <property type="evidence" value="ECO:0007669"/>
    <property type="project" value="TreeGrafter"/>
</dbReference>
<protein>
    <submittedName>
        <fullName evidence="9">Uncharacterized protein</fullName>
    </submittedName>
</protein>
<dbReference type="RefSeq" id="XP_051609130.1">
    <property type="nucleotide sequence ID" value="XM_051751512.1"/>
</dbReference>
<dbReference type="InterPro" id="IPR019388">
    <property type="entry name" value="FIT"/>
</dbReference>
<evidence type="ECO:0000256" key="5">
    <source>
        <dbReference type="ARBA" id="ARBA00022989"/>
    </source>
</evidence>
<comment type="caution">
    <text evidence="9">The sequence shown here is derived from an EMBL/GenBank/DDBJ whole genome shotgun (WGS) entry which is preliminary data.</text>
</comment>
<keyword evidence="3" id="KW-0378">Hydrolase</keyword>
<dbReference type="PANTHER" id="PTHR23129">
    <property type="entry name" value="ACYL-COENZYME A DIPHOSPHATASE FITM2"/>
    <property type="match status" value="1"/>
</dbReference>
<feature type="transmembrane region" description="Helical" evidence="8">
    <location>
        <begin position="56"/>
        <end position="75"/>
    </location>
</feature>
<feature type="transmembrane region" description="Helical" evidence="8">
    <location>
        <begin position="12"/>
        <end position="35"/>
    </location>
</feature>
<feature type="transmembrane region" description="Helical" evidence="8">
    <location>
        <begin position="220"/>
        <end position="243"/>
    </location>
</feature>
<dbReference type="GO" id="GO:0010945">
    <property type="term" value="F:coenzyme A diphosphatase activity"/>
    <property type="evidence" value="ECO:0007669"/>
    <property type="project" value="InterPro"/>
</dbReference>
<keyword evidence="5 8" id="KW-1133">Transmembrane helix</keyword>